<accession>A0A934T1U8</accession>
<organism evidence="1 2">
    <name type="scientific">Noviherbaspirillum pedocola</name>
    <dbReference type="NCBI Taxonomy" id="2801341"/>
    <lineage>
        <taxon>Bacteria</taxon>
        <taxon>Pseudomonadati</taxon>
        <taxon>Pseudomonadota</taxon>
        <taxon>Betaproteobacteria</taxon>
        <taxon>Burkholderiales</taxon>
        <taxon>Oxalobacteraceae</taxon>
        <taxon>Noviherbaspirillum</taxon>
    </lineage>
</organism>
<comment type="caution">
    <text evidence="1">The sequence shown here is derived from an EMBL/GenBank/DDBJ whole genome shotgun (WGS) entry which is preliminary data.</text>
</comment>
<name>A0A934T1U8_9BURK</name>
<dbReference type="Proteomes" id="UP000622890">
    <property type="component" value="Unassembled WGS sequence"/>
</dbReference>
<gene>
    <name evidence="1" type="ORF">JJB74_15960</name>
</gene>
<dbReference type="EMBL" id="JAEPBG010000006">
    <property type="protein sequence ID" value="MBK4736118.1"/>
    <property type="molecule type" value="Genomic_DNA"/>
</dbReference>
<dbReference type="AlphaFoldDB" id="A0A934T1U8"/>
<keyword evidence="2" id="KW-1185">Reference proteome</keyword>
<proteinExistence type="predicted"/>
<protein>
    <submittedName>
        <fullName evidence="1">Uncharacterized protein</fullName>
    </submittedName>
</protein>
<evidence type="ECO:0000313" key="1">
    <source>
        <dbReference type="EMBL" id="MBK4736118.1"/>
    </source>
</evidence>
<reference evidence="1" key="1">
    <citation type="submission" date="2021-01" db="EMBL/GenBank/DDBJ databases">
        <title>Genome sequence of strain Noviherbaspirillum sp. DKR-6.</title>
        <authorList>
            <person name="Chaudhary D.K."/>
        </authorList>
    </citation>
    <scope>NUCLEOTIDE SEQUENCE</scope>
    <source>
        <strain evidence="1">DKR-6</strain>
    </source>
</reference>
<dbReference type="RefSeq" id="WP_200593246.1">
    <property type="nucleotide sequence ID" value="NZ_JAEPBG010000006.1"/>
</dbReference>
<evidence type="ECO:0000313" key="2">
    <source>
        <dbReference type="Proteomes" id="UP000622890"/>
    </source>
</evidence>
<sequence length="85" mass="9074">MDSASFPSRDGSKPAEQQGLFRKFIVTRIDGSDGAGGRHHGCEYFVLDLNHDPHAAAALRAYADSCASSHPQLAADLRARFGSGE</sequence>